<dbReference type="InterPro" id="IPR018136">
    <property type="entry name" value="Aconitase_4Fe-4S_BS"/>
</dbReference>
<dbReference type="InterPro" id="IPR036008">
    <property type="entry name" value="Aconitase_4Fe-4S_dom"/>
</dbReference>
<accession>A0A3B0Z0W9</accession>
<dbReference type="SUPFAM" id="SSF53732">
    <property type="entry name" value="Aconitase iron-sulfur domain"/>
    <property type="match status" value="1"/>
</dbReference>
<dbReference type="EC" id="4.2.1.3" evidence="3"/>
<dbReference type="Pfam" id="PF00694">
    <property type="entry name" value="Aconitase_C"/>
    <property type="match status" value="1"/>
</dbReference>
<dbReference type="InterPro" id="IPR001030">
    <property type="entry name" value="Acoase/IPM_deHydtase_lsu_aba"/>
</dbReference>
<evidence type="ECO:0000256" key="8">
    <source>
        <dbReference type="ARBA" id="ARBA00023501"/>
    </source>
</evidence>
<dbReference type="SUPFAM" id="SSF52016">
    <property type="entry name" value="LeuD/IlvD-like"/>
    <property type="match status" value="1"/>
</dbReference>
<dbReference type="CDD" id="cd01586">
    <property type="entry name" value="AcnA_IRP"/>
    <property type="match status" value="1"/>
</dbReference>
<dbReference type="GO" id="GO:0003994">
    <property type="term" value="F:aconitate hydratase activity"/>
    <property type="evidence" value="ECO:0007669"/>
    <property type="project" value="UniProtKB-EC"/>
</dbReference>
<keyword evidence="4" id="KW-0479">Metal-binding</keyword>
<name>A0A3B0Z0W9_9ZZZZ</name>
<organism evidence="11">
    <name type="scientific">hydrothermal vent metagenome</name>
    <dbReference type="NCBI Taxonomy" id="652676"/>
    <lineage>
        <taxon>unclassified sequences</taxon>
        <taxon>metagenomes</taxon>
        <taxon>ecological metagenomes</taxon>
    </lineage>
</organism>
<protein>
    <recommendedName>
        <fullName evidence="3">aconitate hydratase</fullName>
        <ecNumber evidence="3">4.2.1.3</ecNumber>
    </recommendedName>
</protein>
<dbReference type="NCBIfam" id="NF006757">
    <property type="entry name" value="PRK09277.1"/>
    <property type="match status" value="1"/>
</dbReference>
<feature type="domain" description="Aconitase A/isopropylmalate dehydratase small subunit swivel" evidence="10">
    <location>
        <begin position="727"/>
        <end position="855"/>
    </location>
</feature>
<dbReference type="InterPro" id="IPR015931">
    <property type="entry name" value="Acnase/IPM_dHydase_lsu_aba_1/3"/>
</dbReference>
<dbReference type="Gene3D" id="3.20.19.10">
    <property type="entry name" value="Aconitase, domain 4"/>
    <property type="match status" value="1"/>
</dbReference>
<keyword evidence="7 11" id="KW-0456">Lyase</keyword>
<dbReference type="NCBIfam" id="TIGR01341">
    <property type="entry name" value="aconitase_1"/>
    <property type="match status" value="1"/>
</dbReference>
<comment type="cofactor">
    <cofactor evidence="1">
        <name>[4Fe-4S] cluster</name>
        <dbReference type="ChEBI" id="CHEBI:49883"/>
    </cofactor>
</comment>
<dbReference type="NCBIfam" id="NF009520">
    <property type="entry name" value="PRK12881.1"/>
    <property type="match status" value="1"/>
</dbReference>
<dbReference type="InterPro" id="IPR015928">
    <property type="entry name" value="Aconitase/3IPM_dehydase_swvl"/>
</dbReference>
<evidence type="ECO:0000256" key="6">
    <source>
        <dbReference type="ARBA" id="ARBA00023014"/>
    </source>
</evidence>
<keyword evidence="5" id="KW-0408">Iron</keyword>
<dbReference type="InterPro" id="IPR044137">
    <property type="entry name" value="AcnA_IRP_Swivel"/>
</dbReference>
<dbReference type="PRINTS" id="PR00415">
    <property type="entry name" value="ACONITASE"/>
</dbReference>
<dbReference type="InterPro" id="IPR006249">
    <property type="entry name" value="Aconitase/IRP2"/>
</dbReference>
<keyword evidence="6" id="KW-0411">Iron-sulfur</keyword>
<dbReference type="GO" id="GO:0051536">
    <property type="term" value="F:iron-sulfur cluster binding"/>
    <property type="evidence" value="ECO:0007669"/>
    <property type="project" value="UniProtKB-KW"/>
</dbReference>
<gene>
    <name evidence="11" type="ORF">MNBD_GAMMA16-328</name>
</gene>
<comment type="similarity">
    <text evidence="2">Belongs to the aconitase/IPM isomerase family.</text>
</comment>
<sequence>MIKNCNSFKTESTLTHNGQTYRFHSLPTLEKNGIGPVSRLPYSIRILLENLLRYEDNLAINKDQIQALTNWDAKAIPEREIFFMPSRVILQDFTGVPAVADLAAMRDALKRLGADPDRINPFTPADLVIDHSVQVDHYGSSNAIIFNSKQEYIRNRERYQFLRWGQEAFRNFNVVPPNSGIVHQVNLEHLGCVAMVSKHDNTSWIYPDSVLGTDSHTTMINGLGVLGWGVGGIEAEAALLGQPSSMLIPQVVGFKLLGEPPAGSTATDIVLTITQQLRAHGVVGKFVEFYGPGLDVLSLADRATIANMAPEYGATMGLFPVDQKTIDYLVLTGREAQAPLVEAYFKEQGLWYEASAPQPVYSEELEFDLSTVEPCLAGPARPQDRIVLNNVSTSFRSTLAKQYENEDNKKDKGEITRWIEGENAPVLIAPEFAIEDSDKDLFKRRIPVRQPDGVSYNLCHGSVAIAAITSCTNTSNPSVLIAAGLLAKRAVQRGLQVRPWVKTSLAPGSRAVTEYLEDANLLPYLEALNFHLVGYGCTTCIGNSGTLLPHIQQAIQTGDLLVTSVLSGNRNFEGRVNPLVRANYLASPPLVVAYAIAGNVNINLASDPLGIDPNGDYIYLKDIWPTRDEVETLVAKHVTAEKYKHSYKNIFVGASEWRSIETPSGDLFQWDDDSTYIKKPPFFDDVNEAPEPLEDIKDARVLALLGDSVTTDHISPAGAIQKDSPAAQYLNASGIVDKDFNSYGSRRGNHEVMVRGTFANIRLRNKLVPSVEGGYTKHFPDGTQMPIYDAANQYQRDNIPSIVIAGKEYGTGSSRDWAAKGPKLLGIKAVIVESFERIHRSNLVGMGILPLQFSEGESAETLCLTGEETFDIEGLASLKPGQHLNVQATDINGKTQEFKVQCRIDTPNELEYFNHGGILQYVLRESLKS</sequence>
<dbReference type="InterPro" id="IPR000573">
    <property type="entry name" value="AconitaseA/IPMdHydase_ssu_swvl"/>
</dbReference>
<dbReference type="Gene3D" id="6.10.190.10">
    <property type="match status" value="1"/>
</dbReference>
<dbReference type="FunFam" id="3.30.499.10:FF:000002">
    <property type="entry name" value="Aconitate hydratase"/>
    <property type="match status" value="1"/>
</dbReference>
<reference evidence="11" key="1">
    <citation type="submission" date="2018-06" db="EMBL/GenBank/DDBJ databases">
        <authorList>
            <person name="Zhirakovskaya E."/>
        </authorList>
    </citation>
    <scope>NUCLEOTIDE SEQUENCE</scope>
</reference>
<dbReference type="CDD" id="cd01580">
    <property type="entry name" value="AcnA_IRP_Swivel"/>
    <property type="match status" value="1"/>
</dbReference>
<evidence type="ECO:0000256" key="2">
    <source>
        <dbReference type="ARBA" id="ARBA00007185"/>
    </source>
</evidence>
<dbReference type="Pfam" id="PF00330">
    <property type="entry name" value="Aconitase"/>
    <property type="match status" value="1"/>
</dbReference>
<comment type="catalytic activity">
    <reaction evidence="8">
        <text>citrate = D-threo-isocitrate</text>
        <dbReference type="Rhea" id="RHEA:10336"/>
        <dbReference type="ChEBI" id="CHEBI:15562"/>
        <dbReference type="ChEBI" id="CHEBI:16947"/>
        <dbReference type="EC" id="4.2.1.3"/>
    </reaction>
</comment>
<evidence type="ECO:0000256" key="5">
    <source>
        <dbReference type="ARBA" id="ARBA00023004"/>
    </source>
</evidence>
<dbReference type="FunFam" id="3.20.19.10:FF:000001">
    <property type="entry name" value="Aconitate hydratase"/>
    <property type="match status" value="1"/>
</dbReference>
<dbReference type="AlphaFoldDB" id="A0A3B0Z0W9"/>
<proteinExistence type="inferred from homology"/>
<evidence type="ECO:0000256" key="7">
    <source>
        <dbReference type="ARBA" id="ARBA00023239"/>
    </source>
</evidence>
<evidence type="ECO:0000256" key="1">
    <source>
        <dbReference type="ARBA" id="ARBA00001966"/>
    </source>
</evidence>
<evidence type="ECO:0000313" key="11">
    <source>
        <dbReference type="EMBL" id="VAW85331.1"/>
    </source>
</evidence>
<dbReference type="PROSITE" id="PS00450">
    <property type="entry name" value="ACONITASE_1"/>
    <property type="match status" value="1"/>
</dbReference>
<dbReference type="GO" id="GO:0046872">
    <property type="term" value="F:metal ion binding"/>
    <property type="evidence" value="ECO:0007669"/>
    <property type="project" value="UniProtKB-KW"/>
</dbReference>
<feature type="domain" description="Aconitase/3-isopropylmalate dehydratase large subunit alpha/beta/alpha" evidence="9">
    <location>
        <begin position="71"/>
        <end position="598"/>
    </location>
</feature>
<dbReference type="Gene3D" id="3.30.499.10">
    <property type="entry name" value="Aconitase, domain 3"/>
    <property type="match status" value="2"/>
</dbReference>
<evidence type="ECO:0000259" key="10">
    <source>
        <dbReference type="Pfam" id="PF00694"/>
    </source>
</evidence>
<dbReference type="PANTHER" id="PTHR11670">
    <property type="entry name" value="ACONITASE/IRON-RESPONSIVE ELEMENT FAMILY MEMBER"/>
    <property type="match status" value="1"/>
</dbReference>
<evidence type="ECO:0000256" key="4">
    <source>
        <dbReference type="ARBA" id="ARBA00022723"/>
    </source>
</evidence>
<dbReference type="EMBL" id="UOFO01000068">
    <property type="protein sequence ID" value="VAW85331.1"/>
    <property type="molecule type" value="Genomic_DNA"/>
</dbReference>
<evidence type="ECO:0000256" key="3">
    <source>
        <dbReference type="ARBA" id="ARBA00012926"/>
    </source>
</evidence>
<evidence type="ECO:0000259" key="9">
    <source>
        <dbReference type="Pfam" id="PF00330"/>
    </source>
</evidence>